<protein>
    <recommendedName>
        <fullName evidence="1">Mutator-like transposase domain-containing protein</fullName>
    </recommendedName>
</protein>
<keyword evidence="3" id="KW-1185">Reference proteome</keyword>
<accession>A0A9P0Q799</accession>
<name>A0A9P0Q799_ACAOB</name>
<gene>
    <name evidence="2" type="ORF">ACAOBT_LOCUS30699</name>
</gene>
<dbReference type="AlphaFoldDB" id="A0A9P0Q799"/>
<sequence length="163" mass="18120">MVIESEPPCTTKKSVNTAAVWGSISTGIGHSQHEELMGVLNVPAMTFRTFRKKTSTVKKVWEEILNDDMKAAGIEEKRVAIEKGNLMPDDTPYITVIVDGGWSKRTYGHGYDASSGVAVIIGAETKKPLFLGACFTTKRIFHQNHMNVLRTLVDHRQLWSKTS</sequence>
<dbReference type="OrthoDB" id="6431392at2759"/>
<evidence type="ECO:0000313" key="3">
    <source>
        <dbReference type="Proteomes" id="UP001152888"/>
    </source>
</evidence>
<evidence type="ECO:0000313" key="2">
    <source>
        <dbReference type="EMBL" id="CAH2009233.1"/>
    </source>
</evidence>
<reference evidence="2" key="1">
    <citation type="submission" date="2022-03" db="EMBL/GenBank/DDBJ databases">
        <authorList>
            <person name="Sayadi A."/>
        </authorList>
    </citation>
    <scope>NUCLEOTIDE SEQUENCE</scope>
</reference>
<dbReference type="EMBL" id="CAKOFQ010007866">
    <property type="protein sequence ID" value="CAH2009233.1"/>
    <property type="molecule type" value="Genomic_DNA"/>
</dbReference>
<proteinExistence type="predicted"/>
<feature type="domain" description="Mutator-like transposase" evidence="1">
    <location>
        <begin position="12"/>
        <end position="132"/>
    </location>
</feature>
<organism evidence="2 3">
    <name type="scientific">Acanthoscelides obtectus</name>
    <name type="common">Bean weevil</name>
    <name type="synonym">Bruchus obtectus</name>
    <dbReference type="NCBI Taxonomy" id="200917"/>
    <lineage>
        <taxon>Eukaryota</taxon>
        <taxon>Metazoa</taxon>
        <taxon>Ecdysozoa</taxon>
        <taxon>Arthropoda</taxon>
        <taxon>Hexapoda</taxon>
        <taxon>Insecta</taxon>
        <taxon>Pterygota</taxon>
        <taxon>Neoptera</taxon>
        <taxon>Endopterygota</taxon>
        <taxon>Coleoptera</taxon>
        <taxon>Polyphaga</taxon>
        <taxon>Cucujiformia</taxon>
        <taxon>Chrysomeloidea</taxon>
        <taxon>Chrysomelidae</taxon>
        <taxon>Bruchinae</taxon>
        <taxon>Bruchini</taxon>
        <taxon>Acanthoscelides</taxon>
    </lineage>
</organism>
<dbReference type="Proteomes" id="UP001152888">
    <property type="component" value="Unassembled WGS sequence"/>
</dbReference>
<evidence type="ECO:0000259" key="1">
    <source>
        <dbReference type="Pfam" id="PF20700"/>
    </source>
</evidence>
<dbReference type="Pfam" id="PF20700">
    <property type="entry name" value="Mutator"/>
    <property type="match status" value="1"/>
</dbReference>
<dbReference type="InterPro" id="IPR049012">
    <property type="entry name" value="Mutator_transp_dom"/>
</dbReference>
<comment type="caution">
    <text evidence="2">The sequence shown here is derived from an EMBL/GenBank/DDBJ whole genome shotgun (WGS) entry which is preliminary data.</text>
</comment>